<evidence type="ECO:0000313" key="2">
    <source>
        <dbReference type="Proteomes" id="UP000094236"/>
    </source>
</evidence>
<dbReference type="AlphaFoldDB" id="A0A1E4U1S6"/>
<protein>
    <recommendedName>
        <fullName evidence="3">K Homology domain-containing protein</fullName>
    </recommendedName>
</protein>
<proteinExistence type="predicted"/>
<dbReference type="EMBL" id="KV454011">
    <property type="protein sequence ID" value="ODV97963.1"/>
    <property type="molecule type" value="Genomic_DNA"/>
</dbReference>
<dbReference type="Proteomes" id="UP000094236">
    <property type="component" value="Unassembled WGS sequence"/>
</dbReference>
<accession>A0A1E4U1S6</accession>
<evidence type="ECO:0008006" key="3">
    <source>
        <dbReference type="Google" id="ProtNLM"/>
    </source>
</evidence>
<reference evidence="2" key="1">
    <citation type="submission" date="2016-05" db="EMBL/GenBank/DDBJ databases">
        <title>Comparative genomics of biotechnologically important yeasts.</title>
        <authorList>
            <consortium name="DOE Joint Genome Institute"/>
            <person name="Riley R."/>
            <person name="Haridas S."/>
            <person name="Wolfe K.H."/>
            <person name="Lopes M.R."/>
            <person name="Hittinger C.T."/>
            <person name="Goker M."/>
            <person name="Salamov A."/>
            <person name="Wisecaver J."/>
            <person name="Long T.M."/>
            <person name="Aerts A.L."/>
            <person name="Barry K."/>
            <person name="Choi C."/>
            <person name="Clum A."/>
            <person name="Coughlan A.Y."/>
            <person name="Deshpande S."/>
            <person name="Douglass A.P."/>
            <person name="Hanson S.J."/>
            <person name="Klenk H.-P."/>
            <person name="Labutti K."/>
            <person name="Lapidus A."/>
            <person name="Lindquist E."/>
            <person name="Lipzen A."/>
            <person name="Meier-Kolthoff J.P."/>
            <person name="Ohm R.A."/>
            <person name="Otillar R.P."/>
            <person name="Pangilinan J."/>
            <person name="Peng Y."/>
            <person name="Rokas A."/>
            <person name="Rosa C.A."/>
            <person name="Scheuner C."/>
            <person name="Sibirny A.A."/>
            <person name="Slot J.C."/>
            <person name="Stielow J.B."/>
            <person name="Sun H."/>
            <person name="Kurtzman C.P."/>
            <person name="Blackwell M."/>
            <person name="Grigoriev I.V."/>
            <person name="Jeffries T.W."/>
        </authorList>
    </citation>
    <scope>NUCLEOTIDE SEQUENCE [LARGE SCALE GENOMIC DNA]</scope>
    <source>
        <strain evidence="2">NRRL Y-2460</strain>
    </source>
</reference>
<organism evidence="1 2">
    <name type="scientific">Pachysolen tannophilus NRRL Y-2460</name>
    <dbReference type="NCBI Taxonomy" id="669874"/>
    <lineage>
        <taxon>Eukaryota</taxon>
        <taxon>Fungi</taxon>
        <taxon>Dikarya</taxon>
        <taxon>Ascomycota</taxon>
        <taxon>Saccharomycotina</taxon>
        <taxon>Pichiomycetes</taxon>
        <taxon>Pachysolenaceae</taxon>
        <taxon>Pachysolen</taxon>
    </lineage>
</organism>
<name>A0A1E4U1S6_PACTA</name>
<keyword evidence="2" id="KW-1185">Reference proteome</keyword>
<gene>
    <name evidence="1" type="ORF">PACTADRAFT_185691</name>
</gene>
<evidence type="ECO:0000313" key="1">
    <source>
        <dbReference type="EMBL" id="ODV97963.1"/>
    </source>
</evidence>
<sequence>MMRTRISKFSSSVFIKRTLFKPVFISNNSSSGYRFNSSLKEDSTNDFQIKTNGLNNWNTRRGKNYESLEVNSKISLLRSVVPKSATSILFNKHIIRYLRSTFKIDVDLAIQDERLPFRILSIRLPSSELGDIGVVLSKLINGYPISDEVEIIKEIKYARKPNFVVKSYFLYPKQFIEDLSKDSELLQELIDTNKCLITNAGETDEVLVDIRKESIRDFFSVIESASQEPHYLDLLNKKNVTSDSDFKYFNCAEDSESLVFEKIDKSFEEATRICGKGFNNKRRIEFGSLTGMYFTNFAPEKTVTIDLIGPSTQHIEKAKAEIEKSCERYRFYQANGNANGGRNNN</sequence>